<reference evidence="1 2" key="1">
    <citation type="submission" date="2019-11" db="EMBL/GenBank/DDBJ databases">
        <authorList>
            <person name="Zheng R.K."/>
            <person name="Sun C.M."/>
        </authorList>
    </citation>
    <scope>NUCLEOTIDE SEQUENCE [LARGE SCALE GENOMIC DNA]</scope>
    <source>
        <strain evidence="1 2">WC007</strain>
    </source>
</reference>
<dbReference type="RefSeq" id="WP_158864026.1">
    <property type="nucleotide sequence ID" value="NZ_CP046401.1"/>
</dbReference>
<dbReference type="Proteomes" id="UP000428260">
    <property type="component" value="Chromosome"/>
</dbReference>
<accession>A0A6I6JZU2</accession>
<gene>
    <name evidence="1" type="ORF">GM418_05675</name>
</gene>
<sequence length="66" mass="7847">MARCCYLPRRKTKRWQSAIPFPAKKWMRGIVHSIKIQKVKPWHFAQSYSDAKTNSGIVLWFDNPKN</sequence>
<keyword evidence="2" id="KW-1185">Reference proteome</keyword>
<proteinExistence type="predicted"/>
<name>A0A6I6JZU2_9BACT</name>
<evidence type="ECO:0000313" key="1">
    <source>
        <dbReference type="EMBL" id="QGY43164.1"/>
    </source>
</evidence>
<dbReference type="EMBL" id="CP046401">
    <property type="protein sequence ID" value="QGY43164.1"/>
    <property type="molecule type" value="Genomic_DNA"/>
</dbReference>
<organism evidence="1 2">
    <name type="scientific">Maribellus comscasis</name>
    <dbReference type="NCBI Taxonomy" id="2681766"/>
    <lineage>
        <taxon>Bacteria</taxon>
        <taxon>Pseudomonadati</taxon>
        <taxon>Bacteroidota</taxon>
        <taxon>Bacteroidia</taxon>
        <taxon>Marinilabiliales</taxon>
        <taxon>Prolixibacteraceae</taxon>
        <taxon>Maribellus</taxon>
    </lineage>
</organism>
<dbReference type="AlphaFoldDB" id="A0A6I6JZU2"/>
<dbReference type="KEGG" id="mcos:GM418_05675"/>
<evidence type="ECO:0000313" key="2">
    <source>
        <dbReference type="Proteomes" id="UP000428260"/>
    </source>
</evidence>
<protein>
    <submittedName>
        <fullName evidence="1">Uncharacterized protein</fullName>
    </submittedName>
</protein>